<dbReference type="OrthoDB" id="851643at2759"/>
<evidence type="ECO:0000256" key="1">
    <source>
        <dbReference type="SAM" id="Phobius"/>
    </source>
</evidence>
<dbReference type="Proteomes" id="UP000230069">
    <property type="component" value="Unassembled WGS sequence"/>
</dbReference>
<gene>
    <name evidence="3" type="ORF">AQUCO_03400388v1</name>
</gene>
<dbReference type="PANTHER" id="PTHR33659">
    <property type="entry name" value="PROTEIN, PUTATIVE-RELATED-RELATED"/>
    <property type="match status" value="1"/>
</dbReference>
<evidence type="ECO:0000256" key="2">
    <source>
        <dbReference type="SAM" id="SignalP"/>
    </source>
</evidence>
<evidence type="ECO:0000313" key="3">
    <source>
        <dbReference type="EMBL" id="PIA36464.1"/>
    </source>
</evidence>
<organism evidence="3 4">
    <name type="scientific">Aquilegia coerulea</name>
    <name type="common">Rocky mountain columbine</name>
    <dbReference type="NCBI Taxonomy" id="218851"/>
    <lineage>
        <taxon>Eukaryota</taxon>
        <taxon>Viridiplantae</taxon>
        <taxon>Streptophyta</taxon>
        <taxon>Embryophyta</taxon>
        <taxon>Tracheophyta</taxon>
        <taxon>Spermatophyta</taxon>
        <taxon>Magnoliopsida</taxon>
        <taxon>Ranunculales</taxon>
        <taxon>Ranunculaceae</taxon>
        <taxon>Thalictroideae</taxon>
        <taxon>Aquilegia</taxon>
    </lineage>
</organism>
<reference evidence="3 4" key="1">
    <citation type="submission" date="2017-09" db="EMBL/GenBank/DDBJ databases">
        <title>WGS assembly of Aquilegia coerulea Goldsmith.</title>
        <authorList>
            <person name="Hodges S."/>
            <person name="Kramer E."/>
            <person name="Nordborg M."/>
            <person name="Tomkins J."/>
            <person name="Borevitz J."/>
            <person name="Derieg N."/>
            <person name="Yan J."/>
            <person name="Mihaltcheva S."/>
            <person name="Hayes R.D."/>
            <person name="Rokhsar D."/>
        </authorList>
    </citation>
    <scope>NUCLEOTIDE SEQUENCE [LARGE SCALE GENOMIC DNA]</scope>
    <source>
        <strain evidence="4">cv. Goldsmith</strain>
    </source>
</reference>
<dbReference type="PANTHER" id="PTHR33659:SF1">
    <property type="entry name" value="PROTEIN, PUTATIVE-RELATED"/>
    <property type="match status" value="1"/>
</dbReference>
<name>A0A2G5CYW6_AQUCA</name>
<feature type="signal peptide" evidence="2">
    <location>
        <begin position="1"/>
        <end position="26"/>
    </location>
</feature>
<dbReference type="AlphaFoldDB" id="A0A2G5CYW6"/>
<accession>A0A2G5CYW6</accession>
<sequence length="72" mass="7235">MAQISTSKASMVFAIVIIMSAVAVSAQDSPMASSPLPSMDTGSAFSVSISGACSSVLIFAVLTSCFLQALVT</sequence>
<evidence type="ECO:0000313" key="4">
    <source>
        <dbReference type="Proteomes" id="UP000230069"/>
    </source>
</evidence>
<keyword evidence="1" id="KW-0812">Transmembrane</keyword>
<evidence type="ECO:0008006" key="5">
    <source>
        <dbReference type="Google" id="ProtNLM"/>
    </source>
</evidence>
<keyword evidence="4" id="KW-1185">Reference proteome</keyword>
<protein>
    <recommendedName>
        <fullName evidence="5">Transmembrane protein</fullName>
    </recommendedName>
</protein>
<keyword evidence="1" id="KW-0472">Membrane</keyword>
<feature type="chain" id="PRO_5013653495" description="Transmembrane protein" evidence="2">
    <location>
        <begin position="27"/>
        <end position="72"/>
    </location>
</feature>
<dbReference type="InParanoid" id="A0A2G5CYW6"/>
<keyword evidence="2" id="KW-0732">Signal</keyword>
<feature type="transmembrane region" description="Helical" evidence="1">
    <location>
        <begin position="42"/>
        <end position="71"/>
    </location>
</feature>
<proteinExistence type="predicted"/>
<dbReference type="EMBL" id="KZ305051">
    <property type="protein sequence ID" value="PIA36464.1"/>
    <property type="molecule type" value="Genomic_DNA"/>
</dbReference>
<keyword evidence="1" id="KW-1133">Transmembrane helix</keyword>